<name>A0A4Y5Z5C1_9GAMM</name>
<dbReference type="GO" id="GO:0003700">
    <property type="term" value="F:DNA-binding transcription factor activity"/>
    <property type="evidence" value="ECO:0007669"/>
    <property type="project" value="InterPro"/>
</dbReference>
<dbReference type="PANTHER" id="PTHR40055:SF1">
    <property type="entry name" value="TRANSCRIPTIONAL REGULATOR YGIV-RELATED"/>
    <property type="match status" value="1"/>
</dbReference>
<dbReference type="SUPFAM" id="SSF46689">
    <property type="entry name" value="Homeodomain-like"/>
    <property type="match status" value="2"/>
</dbReference>
<dbReference type="Pfam" id="PF12833">
    <property type="entry name" value="HTH_18"/>
    <property type="match status" value="1"/>
</dbReference>
<accession>A0A4Y5Z5C1</accession>
<gene>
    <name evidence="5" type="ORF">FIV34_13375</name>
</gene>
<dbReference type="PROSITE" id="PS01124">
    <property type="entry name" value="HTH_ARAC_FAMILY_2"/>
    <property type="match status" value="1"/>
</dbReference>
<keyword evidence="1" id="KW-0805">Transcription regulation</keyword>
<dbReference type="SMART" id="SM00342">
    <property type="entry name" value="HTH_ARAC"/>
    <property type="match status" value="1"/>
</dbReference>
<organism evidence="5 6">
    <name type="scientific">Luteibacter pinisoli</name>
    <dbReference type="NCBI Taxonomy" id="2589080"/>
    <lineage>
        <taxon>Bacteria</taxon>
        <taxon>Pseudomonadati</taxon>
        <taxon>Pseudomonadota</taxon>
        <taxon>Gammaproteobacteria</taxon>
        <taxon>Lysobacterales</taxon>
        <taxon>Rhodanobacteraceae</taxon>
        <taxon>Luteibacter</taxon>
    </lineage>
</organism>
<evidence type="ECO:0000256" key="2">
    <source>
        <dbReference type="ARBA" id="ARBA00023125"/>
    </source>
</evidence>
<feature type="domain" description="HTH araC/xylS-type" evidence="4">
    <location>
        <begin position="7"/>
        <end position="106"/>
    </location>
</feature>
<reference evidence="5 6" key="1">
    <citation type="submission" date="2019-06" db="EMBL/GenBank/DDBJ databases">
        <title>A complete genome sequence for Luteibacter pinisoli MAH-14.</title>
        <authorList>
            <person name="Baltrus D.A."/>
        </authorList>
    </citation>
    <scope>NUCLEOTIDE SEQUENCE [LARGE SCALE GENOMIC DNA]</scope>
    <source>
        <strain evidence="5 6">MAH-14</strain>
    </source>
</reference>
<dbReference type="Proteomes" id="UP000316093">
    <property type="component" value="Chromosome"/>
</dbReference>
<evidence type="ECO:0000256" key="1">
    <source>
        <dbReference type="ARBA" id="ARBA00023015"/>
    </source>
</evidence>
<protein>
    <submittedName>
        <fullName evidence="5">Helix-turn-helix domain-containing protein</fullName>
    </submittedName>
</protein>
<keyword evidence="6" id="KW-1185">Reference proteome</keyword>
<keyword evidence="3" id="KW-0804">Transcription</keyword>
<evidence type="ECO:0000259" key="4">
    <source>
        <dbReference type="PROSITE" id="PS01124"/>
    </source>
</evidence>
<sequence length="299" mass="33520">MTKDRFRHVLGYIDRHLDGDLSLRRLAAEAAYSPYHFHRRFAAVVGMGVHRYVQLSRLKRAAFQAAFRPDVSVSDMAFDAGYESAEGFSRAFRQQMDQSPSACREGPDWERLARAWEDHEQVRRIHMAVEHAHGDVGIVAFPETAVACLSHIGPPERIGDTVRRFIAWRKAHALPPGKAATWNLVYDDPDDVAPEAYRMDICCTCANVLPNDHGVVAAQITGGRCAVLRHVGSDAQLADSVRFLYREWLDASEESPRDAPLFFQRVAMFPDVPEHEAITDIYLPLASRDDAPVCAPPLT</sequence>
<dbReference type="InterPro" id="IPR018060">
    <property type="entry name" value="HTH_AraC"/>
</dbReference>
<proteinExistence type="predicted"/>
<dbReference type="AlphaFoldDB" id="A0A4Y5Z5C1"/>
<dbReference type="RefSeq" id="WP_139983570.1">
    <property type="nucleotide sequence ID" value="NZ_CP041046.1"/>
</dbReference>
<dbReference type="InterPro" id="IPR011256">
    <property type="entry name" value="Reg_factor_effector_dom_sf"/>
</dbReference>
<dbReference type="Gene3D" id="1.10.10.60">
    <property type="entry name" value="Homeodomain-like"/>
    <property type="match status" value="2"/>
</dbReference>
<dbReference type="InterPro" id="IPR018062">
    <property type="entry name" value="HTH_AraC-typ_CS"/>
</dbReference>
<dbReference type="SMART" id="SM00871">
    <property type="entry name" value="AraC_E_bind"/>
    <property type="match status" value="1"/>
</dbReference>
<evidence type="ECO:0000313" key="5">
    <source>
        <dbReference type="EMBL" id="QDE40136.1"/>
    </source>
</evidence>
<dbReference type="InterPro" id="IPR010499">
    <property type="entry name" value="AraC_E-bd"/>
</dbReference>
<dbReference type="InterPro" id="IPR029442">
    <property type="entry name" value="GyrI-like"/>
</dbReference>
<dbReference type="EMBL" id="CP041046">
    <property type="protein sequence ID" value="QDE40136.1"/>
    <property type="molecule type" value="Genomic_DNA"/>
</dbReference>
<dbReference type="PANTHER" id="PTHR40055">
    <property type="entry name" value="TRANSCRIPTIONAL REGULATOR YGIV-RELATED"/>
    <property type="match status" value="1"/>
</dbReference>
<dbReference type="Pfam" id="PF06445">
    <property type="entry name" value="GyrI-like"/>
    <property type="match status" value="1"/>
</dbReference>
<dbReference type="GO" id="GO:0043565">
    <property type="term" value="F:sequence-specific DNA binding"/>
    <property type="evidence" value="ECO:0007669"/>
    <property type="project" value="InterPro"/>
</dbReference>
<dbReference type="InterPro" id="IPR009057">
    <property type="entry name" value="Homeodomain-like_sf"/>
</dbReference>
<dbReference type="Gene3D" id="3.20.80.10">
    <property type="entry name" value="Regulatory factor, effector binding domain"/>
    <property type="match status" value="1"/>
</dbReference>
<dbReference type="OrthoDB" id="282744at2"/>
<dbReference type="SUPFAM" id="SSF55136">
    <property type="entry name" value="Probable bacterial effector-binding domain"/>
    <property type="match status" value="1"/>
</dbReference>
<dbReference type="PROSITE" id="PS00041">
    <property type="entry name" value="HTH_ARAC_FAMILY_1"/>
    <property type="match status" value="1"/>
</dbReference>
<dbReference type="KEGG" id="lpy:FIV34_13375"/>
<evidence type="ECO:0000256" key="3">
    <source>
        <dbReference type="ARBA" id="ARBA00023163"/>
    </source>
</evidence>
<dbReference type="InterPro" id="IPR050908">
    <property type="entry name" value="SmbC-like"/>
</dbReference>
<keyword evidence="2" id="KW-0238">DNA-binding</keyword>
<evidence type="ECO:0000313" key="6">
    <source>
        <dbReference type="Proteomes" id="UP000316093"/>
    </source>
</evidence>